<dbReference type="RefSeq" id="WP_160692227.1">
    <property type="nucleotide sequence ID" value="NZ_CP047897.1"/>
</dbReference>
<sequence>MAPLAKAQELPSAQQFAHRVFLNPAFTGLLSDYSVTAGHRAQWTGAQNGFSTQWLSGEYRFQESKTGVGLTLQADRAPAGGYARVQAGAVYAYHTKLRENIDFSAGLQAAYASQKPGFSDLIFEDQLGAGGTVQQPTTEALGKERSSYATFATGFLLFTDQFWVGASAQHINNPTTGVGSGASLPPIFQVQTGYRFYVKNYYAQNSLKEISFVPTLAFTQQQSFKRLDGNLYTIVTPITLGLGYSYLPAGAQTSASNGFSGLFGVMYQGFKVGYAYRAALSEEASALGPTHEISIGFAKADFKKIFKRLGSDKNYNRIACPEF</sequence>
<dbReference type="EMBL" id="CP047897">
    <property type="protein sequence ID" value="QHL88143.1"/>
    <property type="molecule type" value="Genomic_DNA"/>
</dbReference>
<evidence type="ECO:0000313" key="2">
    <source>
        <dbReference type="Proteomes" id="UP000464214"/>
    </source>
</evidence>
<reference evidence="1 2" key="1">
    <citation type="submission" date="2020-01" db="EMBL/GenBank/DDBJ databases">
        <authorList>
            <person name="Kim M."/>
        </authorList>
    </citation>
    <scope>NUCLEOTIDE SEQUENCE [LARGE SCALE GENOMIC DNA]</scope>
    <source>
        <strain evidence="1 2">BT10</strain>
    </source>
</reference>
<evidence type="ECO:0000313" key="1">
    <source>
        <dbReference type="EMBL" id="QHL88143.1"/>
    </source>
</evidence>
<gene>
    <name evidence="1" type="ORF">GU926_12150</name>
</gene>
<dbReference type="NCBIfam" id="TIGR03519">
    <property type="entry name" value="T9SS_PorP_fam"/>
    <property type="match status" value="1"/>
</dbReference>
<keyword evidence="2" id="KW-1185">Reference proteome</keyword>
<dbReference type="Proteomes" id="UP000464214">
    <property type="component" value="Chromosome"/>
</dbReference>
<organism evidence="1 2">
    <name type="scientific">Nibribacter ruber</name>
    <dbReference type="NCBI Taxonomy" id="2698458"/>
    <lineage>
        <taxon>Bacteria</taxon>
        <taxon>Pseudomonadati</taxon>
        <taxon>Bacteroidota</taxon>
        <taxon>Cytophagia</taxon>
        <taxon>Cytophagales</taxon>
        <taxon>Hymenobacteraceae</taxon>
        <taxon>Nibribacter</taxon>
    </lineage>
</organism>
<dbReference type="InterPro" id="IPR019861">
    <property type="entry name" value="PorP/SprF_Bacteroidetes"/>
</dbReference>
<protein>
    <submittedName>
        <fullName evidence="1">Type IX secretion system membrane protein PorP/SprF</fullName>
    </submittedName>
</protein>
<dbReference type="AlphaFoldDB" id="A0A6P1P1R8"/>
<dbReference type="Pfam" id="PF11751">
    <property type="entry name" value="PorP_SprF"/>
    <property type="match status" value="1"/>
</dbReference>
<accession>A0A6P1P1R8</accession>
<name>A0A6P1P1R8_9BACT</name>
<dbReference type="KEGG" id="nib:GU926_12150"/>
<proteinExistence type="predicted"/>